<name>A0A5C6C5S7_9BACT</name>
<evidence type="ECO:0000256" key="3">
    <source>
        <dbReference type="ARBA" id="ARBA00022801"/>
    </source>
</evidence>
<dbReference type="SUPFAM" id="SSF53649">
    <property type="entry name" value="Alkaline phosphatase-like"/>
    <property type="match status" value="1"/>
</dbReference>
<protein>
    <submittedName>
        <fullName evidence="8">Arylsulfatase</fullName>
        <ecNumber evidence="8">3.1.6.1</ecNumber>
    </submittedName>
</protein>
<evidence type="ECO:0000259" key="7">
    <source>
        <dbReference type="Pfam" id="PF00884"/>
    </source>
</evidence>
<reference evidence="8 9" key="1">
    <citation type="journal article" date="2020" name="Antonie Van Leeuwenhoek">
        <title>Rhodopirellula heiligendammensis sp. nov., Rhodopirellula pilleata sp. nov., and Rhodopirellula solitaria sp. nov. isolated from natural or artificial marine surfaces in Northern Germany and California, USA, and emended description of the genus Rhodopirellula.</title>
        <authorList>
            <person name="Kallscheuer N."/>
            <person name="Wiegand S."/>
            <person name="Jogler M."/>
            <person name="Boedeker C."/>
            <person name="Peeters S.H."/>
            <person name="Rast P."/>
            <person name="Heuer A."/>
            <person name="Jetten M.S.M."/>
            <person name="Rohde M."/>
            <person name="Jogler C."/>
        </authorList>
    </citation>
    <scope>NUCLEOTIDE SEQUENCE [LARGE SCALE GENOMIC DNA]</scope>
    <source>
        <strain evidence="8 9">Poly21</strain>
    </source>
</reference>
<dbReference type="EMBL" id="SJPU01000001">
    <property type="protein sequence ID" value="TWU18704.1"/>
    <property type="molecule type" value="Genomic_DNA"/>
</dbReference>
<evidence type="ECO:0000256" key="2">
    <source>
        <dbReference type="ARBA" id="ARBA00022723"/>
    </source>
</evidence>
<dbReference type="PANTHER" id="PTHR42693:SF53">
    <property type="entry name" value="ENDO-4-O-SULFATASE"/>
    <property type="match status" value="1"/>
</dbReference>
<comment type="similarity">
    <text evidence="1">Belongs to the sulfatase family.</text>
</comment>
<dbReference type="GO" id="GO:0004065">
    <property type="term" value="F:arylsulfatase activity"/>
    <property type="evidence" value="ECO:0007669"/>
    <property type="project" value="UniProtKB-EC"/>
</dbReference>
<keyword evidence="2" id="KW-0479">Metal-binding</keyword>
<dbReference type="PANTHER" id="PTHR42693">
    <property type="entry name" value="ARYLSULFATASE FAMILY MEMBER"/>
    <property type="match status" value="1"/>
</dbReference>
<dbReference type="InterPro" id="IPR024607">
    <property type="entry name" value="Sulfatase_CS"/>
</dbReference>
<keyword evidence="6" id="KW-0732">Signal</keyword>
<dbReference type="CDD" id="cd16026">
    <property type="entry name" value="GALNS_like"/>
    <property type="match status" value="1"/>
</dbReference>
<feature type="region of interest" description="Disordered" evidence="5">
    <location>
        <begin position="419"/>
        <end position="441"/>
    </location>
</feature>
<dbReference type="EC" id="3.1.6.1" evidence="8"/>
<keyword evidence="3 8" id="KW-0378">Hydrolase</keyword>
<gene>
    <name evidence="8" type="primary">atsA_7</name>
    <name evidence="8" type="ORF">Poly21_08700</name>
</gene>
<dbReference type="AlphaFoldDB" id="A0A5C6C5S7"/>
<evidence type="ECO:0000256" key="4">
    <source>
        <dbReference type="ARBA" id="ARBA00022837"/>
    </source>
</evidence>
<dbReference type="Gene3D" id="3.30.1120.10">
    <property type="match status" value="1"/>
</dbReference>
<proteinExistence type="inferred from homology"/>
<evidence type="ECO:0000313" key="8">
    <source>
        <dbReference type="EMBL" id="TWU18704.1"/>
    </source>
</evidence>
<dbReference type="Pfam" id="PF14707">
    <property type="entry name" value="Sulfatase_C"/>
    <property type="match status" value="1"/>
</dbReference>
<dbReference type="PROSITE" id="PS00523">
    <property type="entry name" value="SULFATASE_1"/>
    <property type="match status" value="1"/>
</dbReference>
<evidence type="ECO:0000256" key="6">
    <source>
        <dbReference type="SAM" id="SignalP"/>
    </source>
</evidence>
<dbReference type="InterPro" id="IPR000917">
    <property type="entry name" value="Sulfatase_N"/>
</dbReference>
<dbReference type="InterPro" id="IPR050738">
    <property type="entry name" value="Sulfatase"/>
</dbReference>
<sequence length="494" mass="54446">MHSKRVPMNKRVRSVIQGALIACLSVICVAAVSPGDARADQTSPNIIVILADDLGYGDLSCFRAKDIATPNIDRMATEGAKFNSFYVSAVCSPTRAALMTGSHSTRVGIGGVMFPRNNHGLNPDEITLPELLKGQGFATAIIGKWHLGNQDMFQPLNHGFDYWYGTPSSNSQFYYPTIKKYAADCVFREGYTRDGILKRETAACPLVRDNVVIEVPADQTQFTQRYTRETIRFITENKDKPFFVYLTYNMPHIPLHASEKFVGSSKRGIYCDTIQELDWSTGEILRSLKELGLDQNTLVIFTSDKGPNTGKGGSAGALKGSKGSTLEGGVRVPFVACWPGTIPAGTESDEAITGMDLLPTLTRLAGGDVADDRVIDGKDIWPLLAEKPDAKSPHEAIYYLRGRSVDAIRVGHWKYRMATDKPSKVKKSKKQPAAESQPKKVSVETLYNLSDDIGENTNLIDEHPEIARRLKRKLATFETELRKNLRPAGVASER</sequence>
<keyword evidence="9" id="KW-1185">Reference proteome</keyword>
<dbReference type="GO" id="GO:0046872">
    <property type="term" value="F:metal ion binding"/>
    <property type="evidence" value="ECO:0007669"/>
    <property type="project" value="UniProtKB-KW"/>
</dbReference>
<evidence type="ECO:0000313" key="9">
    <source>
        <dbReference type="Proteomes" id="UP000319908"/>
    </source>
</evidence>
<feature type="domain" description="Sulfatase N-terminal" evidence="7">
    <location>
        <begin position="44"/>
        <end position="366"/>
    </location>
</feature>
<evidence type="ECO:0000256" key="5">
    <source>
        <dbReference type="SAM" id="MobiDB-lite"/>
    </source>
</evidence>
<keyword evidence="4" id="KW-0106">Calcium</keyword>
<dbReference type="Pfam" id="PF00884">
    <property type="entry name" value="Sulfatase"/>
    <property type="match status" value="1"/>
</dbReference>
<dbReference type="Gene3D" id="3.40.720.10">
    <property type="entry name" value="Alkaline Phosphatase, subunit A"/>
    <property type="match status" value="1"/>
</dbReference>
<dbReference type="InterPro" id="IPR017850">
    <property type="entry name" value="Alkaline_phosphatase_core_sf"/>
</dbReference>
<feature type="chain" id="PRO_5022911760" evidence="6">
    <location>
        <begin position="31"/>
        <end position="494"/>
    </location>
</feature>
<organism evidence="8 9">
    <name type="scientific">Allorhodopirellula heiligendammensis</name>
    <dbReference type="NCBI Taxonomy" id="2714739"/>
    <lineage>
        <taxon>Bacteria</taxon>
        <taxon>Pseudomonadati</taxon>
        <taxon>Planctomycetota</taxon>
        <taxon>Planctomycetia</taxon>
        <taxon>Pirellulales</taxon>
        <taxon>Pirellulaceae</taxon>
        <taxon>Allorhodopirellula</taxon>
    </lineage>
</organism>
<comment type="caution">
    <text evidence="8">The sequence shown here is derived from an EMBL/GenBank/DDBJ whole genome shotgun (WGS) entry which is preliminary data.</text>
</comment>
<feature type="signal peptide" evidence="6">
    <location>
        <begin position="1"/>
        <end position="30"/>
    </location>
</feature>
<accession>A0A5C6C5S7</accession>
<evidence type="ECO:0000256" key="1">
    <source>
        <dbReference type="ARBA" id="ARBA00008779"/>
    </source>
</evidence>
<dbReference type="Proteomes" id="UP000319908">
    <property type="component" value="Unassembled WGS sequence"/>
</dbReference>